<dbReference type="STRING" id="1165094.RINTHH_1170"/>
<gene>
    <name evidence="1" type="ORF">RINTHH_1170</name>
</gene>
<dbReference type="InterPro" id="IPR009651">
    <property type="entry name" value="Met_g_lyase_put"/>
</dbReference>
<accession>M1WXD7</accession>
<sequence>MAWLVWALHPVNPQVVFVDKILMNSLEQLQQAEKELLPIFYGIDAQVKQNLQRVLDAFRYNNVGSHHFTGVSGYGHDDLGREILDKVFAQIMGAEDAVVRVQFVSGTHAIACALFGVLRPGGEMISVVGAPYDTLEEVIGLRGHGQGSLIDFGINYRQLDLTPQGTIDWQSLSQSVNDDTSLVLIQRSCGYSWRSSLSIAEIERIIKIVKKQNPNTICFVDNCYGEFVETIEPTHVKADLMAGSLIKNPGGTIVTAGGYIAGRSDLVEAAACRLTAPGIGSAGGATFDQLRLLFQGLFLAPQMVGEAIKGTHLISYVFDKLGYPVNPTPFTPRRDLVQAIELGSAEKLIAFCKAIQNNSPIDSYLHTIPHKMPGYESQVVMAGGTFIEGSTLEFSADGPLREPYVVYCQGGTHWTHIAIALETIINVLGANENLRNIR</sequence>
<evidence type="ECO:0000313" key="1">
    <source>
        <dbReference type="EMBL" id="CCH66272.1"/>
    </source>
</evidence>
<dbReference type="AlphaFoldDB" id="M1WXD7"/>
<reference evidence="1 2" key="1">
    <citation type="submission" date="2012-05" db="EMBL/GenBank/DDBJ databases">
        <authorList>
            <person name="Hilton J."/>
        </authorList>
    </citation>
    <scope>NUCLEOTIDE SEQUENCE [LARGE SCALE GENOMIC DNA]</scope>
    <source>
        <strain evidence="1 2">HH01</strain>
    </source>
</reference>
<dbReference type="SUPFAM" id="SSF53383">
    <property type="entry name" value="PLP-dependent transferases"/>
    <property type="match status" value="1"/>
</dbReference>
<dbReference type="Gene3D" id="3.40.640.10">
    <property type="entry name" value="Type I PLP-dependent aspartate aminotransferase-like (Major domain)"/>
    <property type="match status" value="1"/>
</dbReference>
<dbReference type="InterPro" id="IPR015424">
    <property type="entry name" value="PyrdxlP-dep_Trfase"/>
</dbReference>
<dbReference type="Pfam" id="PF06838">
    <property type="entry name" value="Met_gamma_lyase"/>
    <property type="match status" value="1"/>
</dbReference>
<proteinExistence type="predicted"/>
<comment type="caution">
    <text evidence="1">The sequence shown here is derived from an EMBL/GenBank/DDBJ whole genome shotgun (WGS) entry which is preliminary data.</text>
</comment>
<dbReference type="PANTHER" id="PTHR46658:SF1">
    <property type="entry name" value="CYS OR MET METABOLISM PYRIDOXAL-PHOSPHATE-DEPENDENT ENZYME"/>
    <property type="match status" value="1"/>
</dbReference>
<evidence type="ECO:0000313" key="2">
    <source>
        <dbReference type="Proteomes" id="UP000053051"/>
    </source>
</evidence>
<dbReference type="InterPro" id="IPR015421">
    <property type="entry name" value="PyrdxlP-dep_Trfase_major"/>
</dbReference>
<dbReference type="Gene3D" id="3.90.1150.60">
    <property type="entry name" value="Methioning gamme-lyase, C-terminal domain"/>
    <property type="match status" value="1"/>
</dbReference>
<protein>
    <submittedName>
        <fullName evidence="1">Aluminum resistance protein</fullName>
    </submittedName>
</protein>
<reference evidence="2" key="2">
    <citation type="submission" date="2016-01" db="EMBL/GenBank/DDBJ databases">
        <title>Diatom-associated endosymboitic cyanobacterium lacks core nitrogen metabolism enzymes.</title>
        <authorList>
            <person name="Hilton J.A."/>
            <person name="Foster R.A."/>
            <person name="Tripp H.J."/>
            <person name="Carter B.J."/>
            <person name="Zehr J.P."/>
            <person name="Villareal T.A."/>
        </authorList>
    </citation>
    <scope>NUCLEOTIDE SEQUENCE [LARGE SCALE GENOMIC DNA]</scope>
    <source>
        <strain evidence="2">HH01</strain>
    </source>
</reference>
<organism evidence="1 2">
    <name type="scientific">Richelia intracellularis HH01</name>
    <dbReference type="NCBI Taxonomy" id="1165094"/>
    <lineage>
        <taxon>Bacteria</taxon>
        <taxon>Bacillati</taxon>
        <taxon>Cyanobacteriota</taxon>
        <taxon>Cyanophyceae</taxon>
        <taxon>Nostocales</taxon>
        <taxon>Nostocaceae</taxon>
        <taxon>Richelia</taxon>
    </lineage>
</organism>
<name>M1WXD7_9NOST</name>
<dbReference type="Proteomes" id="UP000053051">
    <property type="component" value="Unassembled WGS sequence"/>
</dbReference>
<dbReference type="EMBL" id="CAIY01000005">
    <property type="protein sequence ID" value="CCH66272.1"/>
    <property type="molecule type" value="Genomic_DNA"/>
</dbReference>
<dbReference type="PANTHER" id="PTHR46658">
    <property type="entry name" value="CYS OR MET METABOLISM PYRIDOXAL-PHOSPHATE-DEPENDENT ENZYME"/>
    <property type="match status" value="1"/>
</dbReference>
<keyword evidence="2" id="KW-1185">Reference proteome</keyword>